<evidence type="ECO:0000313" key="12">
    <source>
        <dbReference type="EMBL" id="TEB22717.1"/>
    </source>
</evidence>
<comment type="function">
    <text evidence="1">Directs RNA polymerase II nuclear import.</text>
</comment>
<comment type="caution">
    <text evidence="12">The sequence shown here is derived from an EMBL/GenBank/DDBJ whole genome shotgun (WGS) entry which is preliminary data.</text>
</comment>
<accession>A0A4Y7SLE2</accession>
<dbReference type="GO" id="GO:0005634">
    <property type="term" value="C:nucleus"/>
    <property type="evidence" value="ECO:0007669"/>
    <property type="project" value="UniProtKB-SubCell"/>
</dbReference>
<evidence type="ECO:0000256" key="5">
    <source>
        <dbReference type="ARBA" id="ARBA00017036"/>
    </source>
</evidence>
<gene>
    <name evidence="12" type="ORF">FA13DRAFT_1740618</name>
</gene>
<evidence type="ECO:0000256" key="4">
    <source>
        <dbReference type="ARBA" id="ARBA00010218"/>
    </source>
</evidence>
<proteinExistence type="inferred from homology"/>
<evidence type="ECO:0000259" key="11">
    <source>
        <dbReference type="Pfam" id="PF08574"/>
    </source>
</evidence>
<dbReference type="InterPro" id="IPR013883">
    <property type="entry name" value="TF_Iwr1_dom"/>
</dbReference>
<feature type="compositionally biased region" description="Acidic residues" evidence="10">
    <location>
        <begin position="157"/>
        <end position="172"/>
    </location>
</feature>
<protein>
    <recommendedName>
        <fullName evidence="5">Probable RNA polymerase II nuclear localization protein SLC7A6OS</fullName>
    </recommendedName>
</protein>
<sequence length="193" mass="21919">MSPTKQAPGTIAHGVSSKEVQQQGEAPDFKMFDVVVTGPAKEEFQNMLSDYLKFNDINVSSPASIAPSQSPIAVHPSINDSRPKPPQDDDDGDYVWDVFFHRPTTLSEWNDLANIGMLSSFPASLFDDDYDDDSESEIEDEADEDSNAEEYYRNDYPDEEEEELDSPWDTDSDEFHESSEYEDDEERGYVVRH</sequence>
<evidence type="ECO:0000313" key="13">
    <source>
        <dbReference type="Proteomes" id="UP000298030"/>
    </source>
</evidence>
<evidence type="ECO:0000256" key="9">
    <source>
        <dbReference type="ARBA" id="ARBA00023242"/>
    </source>
</evidence>
<evidence type="ECO:0000256" key="2">
    <source>
        <dbReference type="ARBA" id="ARBA00004123"/>
    </source>
</evidence>
<keyword evidence="13" id="KW-1185">Reference proteome</keyword>
<evidence type="ECO:0000256" key="6">
    <source>
        <dbReference type="ARBA" id="ARBA00022448"/>
    </source>
</evidence>
<evidence type="ECO:0000256" key="10">
    <source>
        <dbReference type="SAM" id="MobiDB-lite"/>
    </source>
</evidence>
<feature type="region of interest" description="Disordered" evidence="10">
    <location>
        <begin position="126"/>
        <end position="193"/>
    </location>
</feature>
<dbReference type="AlphaFoldDB" id="A0A4Y7SLE2"/>
<dbReference type="GO" id="GO:0005737">
    <property type="term" value="C:cytoplasm"/>
    <property type="evidence" value="ECO:0007669"/>
    <property type="project" value="UniProtKB-SubCell"/>
</dbReference>
<evidence type="ECO:0000256" key="1">
    <source>
        <dbReference type="ARBA" id="ARBA00003202"/>
    </source>
</evidence>
<keyword evidence="6" id="KW-0813">Transport</keyword>
<feature type="region of interest" description="Disordered" evidence="10">
    <location>
        <begin position="60"/>
        <end position="95"/>
    </location>
</feature>
<feature type="region of interest" description="Disordered" evidence="10">
    <location>
        <begin position="1"/>
        <end position="24"/>
    </location>
</feature>
<name>A0A4Y7SLE2_COPMI</name>
<keyword evidence="7" id="KW-0963">Cytoplasm</keyword>
<dbReference type="PANTHER" id="PTHR31196">
    <property type="entry name" value="RNA POLYMERASE II NUCLEAR LOCALIZATION PROTEIN SLC7A6OS-RELATED"/>
    <property type="match status" value="1"/>
</dbReference>
<dbReference type="InterPro" id="IPR040218">
    <property type="entry name" value="SLC7A6OS"/>
</dbReference>
<dbReference type="PANTHER" id="PTHR31196:SF2">
    <property type="entry name" value="RNA POLYMERASE II NUCLEAR LOCALIZATION PROTEIN SLC7A6OS-RELATED"/>
    <property type="match status" value="1"/>
</dbReference>
<dbReference type="EMBL" id="QPFP01000086">
    <property type="protein sequence ID" value="TEB22717.1"/>
    <property type="molecule type" value="Genomic_DNA"/>
</dbReference>
<dbReference type="GO" id="GO:0015031">
    <property type="term" value="P:protein transport"/>
    <property type="evidence" value="ECO:0007669"/>
    <property type="project" value="UniProtKB-KW"/>
</dbReference>
<keyword evidence="8" id="KW-0653">Protein transport</keyword>
<dbReference type="GO" id="GO:0032502">
    <property type="term" value="P:developmental process"/>
    <property type="evidence" value="ECO:0007669"/>
    <property type="project" value="TreeGrafter"/>
</dbReference>
<evidence type="ECO:0000256" key="3">
    <source>
        <dbReference type="ARBA" id="ARBA00004496"/>
    </source>
</evidence>
<organism evidence="12 13">
    <name type="scientific">Coprinellus micaceus</name>
    <name type="common">Glistening ink-cap mushroom</name>
    <name type="synonym">Coprinus micaceus</name>
    <dbReference type="NCBI Taxonomy" id="71717"/>
    <lineage>
        <taxon>Eukaryota</taxon>
        <taxon>Fungi</taxon>
        <taxon>Dikarya</taxon>
        <taxon>Basidiomycota</taxon>
        <taxon>Agaricomycotina</taxon>
        <taxon>Agaricomycetes</taxon>
        <taxon>Agaricomycetidae</taxon>
        <taxon>Agaricales</taxon>
        <taxon>Agaricineae</taxon>
        <taxon>Psathyrellaceae</taxon>
        <taxon>Coprinellus</taxon>
    </lineage>
</organism>
<dbReference type="OrthoDB" id="6255506at2759"/>
<feature type="compositionally biased region" description="Low complexity" evidence="10">
    <location>
        <begin position="60"/>
        <end position="73"/>
    </location>
</feature>
<evidence type="ECO:0000256" key="8">
    <source>
        <dbReference type="ARBA" id="ARBA00022927"/>
    </source>
</evidence>
<feature type="domain" description="Transcription factor Iwr1" evidence="11">
    <location>
        <begin position="92"/>
        <end position="160"/>
    </location>
</feature>
<dbReference type="Pfam" id="PF08574">
    <property type="entry name" value="Iwr1"/>
    <property type="match status" value="1"/>
</dbReference>
<comment type="similarity">
    <text evidence="4">Belongs to the IWR1/SLC7A6OS family.</text>
</comment>
<dbReference type="Proteomes" id="UP000298030">
    <property type="component" value="Unassembled WGS sequence"/>
</dbReference>
<reference evidence="12 13" key="1">
    <citation type="journal article" date="2019" name="Nat. Ecol. Evol.">
        <title>Megaphylogeny resolves global patterns of mushroom evolution.</title>
        <authorList>
            <person name="Varga T."/>
            <person name="Krizsan K."/>
            <person name="Foldi C."/>
            <person name="Dima B."/>
            <person name="Sanchez-Garcia M."/>
            <person name="Sanchez-Ramirez S."/>
            <person name="Szollosi G.J."/>
            <person name="Szarkandi J.G."/>
            <person name="Papp V."/>
            <person name="Albert L."/>
            <person name="Andreopoulos W."/>
            <person name="Angelini C."/>
            <person name="Antonin V."/>
            <person name="Barry K.W."/>
            <person name="Bougher N.L."/>
            <person name="Buchanan P."/>
            <person name="Buyck B."/>
            <person name="Bense V."/>
            <person name="Catcheside P."/>
            <person name="Chovatia M."/>
            <person name="Cooper J."/>
            <person name="Damon W."/>
            <person name="Desjardin D."/>
            <person name="Finy P."/>
            <person name="Geml J."/>
            <person name="Haridas S."/>
            <person name="Hughes K."/>
            <person name="Justo A."/>
            <person name="Karasinski D."/>
            <person name="Kautmanova I."/>
            <person name="Kiss B."/>
            <person name="Kocsube S."/>
            <person name="Kotiranta H."/>
            <person name="LaButti K.M."/>
            <person name="Lechner B.E."/>
            <person name="Liimatainen K."/>
            <person name="Lipzen A."/>
            <person name="Lukacs Z."/>
            <person name="Mihaltcheva S."/>
            <person name="Morgado L.N."/>
            <person name="Niskanen T."/>
            <person name="Noordeloos M.E."/>
            <person name="Ohm R.A."/>
            <person name="Ortiz-Santana B."/>
            <person name="Ovrebo C."/>
            <person name="Racz N."/>
            <person name="Riley R."/>
            <person name="Savchenko A."/>
            <person name="Shiryaev A."/>
            <person name="Soop K."/>
            <person name="Spirin V."/>
            <person name="Szebenyi C."/>
            <person name="Tomsovsky M."/>
            <person name="Tulloss R.E."/>
            <person name="Uehling J."/>
            <person name="Grigoriev I.V."/>
            <person name="Vagvolgyi C."/>
            <person name="Papp T."/>
            <person name="Martin F.M."/>
            <person name="Miettinen O."/>
            <person name="Hibbett D.S."/>
            <person name="Nagy L.G."/>
        </authorList>
    </citation>
    <scope>NUCLEOTIDE SEQUENCE [LARGE SCALE GENOMIC DNA]</scope>
    <source>
        <strain evidence="12 13">FP101781</strain>
    </source>
</reference>
<feature type="compositionally biased region" description="Acidic residues" evidence="10">
    <location>
        <begin position="126"/>
        <end position="148"/>
    </location>
</feature>
<evidence type="ECO:0000256" key="7">
    <source>
        <dbReference type="ARBA" id="ARBA00022490"/>
    </source>
</evidence>
<comment type="subcellular location">
    <subcellularLocation>
        <location evidence="3">Cytoplasm</location>
    </subcellularLocation>
    <subcellularLocation>
        <location evidence="2">Nucleus</location>
    </subcellularLocation>
</comment>
<keyword evidence="9" id="KW-0539">Nucleus</keyword>
<dbReference type="STRING" id="71717.A0A4Y7SLE2"/>